<dbReference type="Proteomes" id="UP001283361">
    <property type="component" value="Unassembled WGS sequence"/>
</dbReference>
<name>A0AAE1B6I5_9GAST</name>
<evidence type="ECO:0000256" key="1">
    <source>
        <dbReference type="ARBA" id="ARBA00022737"/>
    </source>
</evidence>
<comment type="caution">
    <text evidence="3">The sequence shown here is derived from an EMBL/GenBank/DDBJ whole genome shotgun (WGS) entry which is preliminary data.</text>
</comment>
<evidence type="ECO:0000313" key="3">
    <source>
        <dbReference type="EMBL" id="KAK3800769.1"/>
    </source>
</evidence>
<keyword evidence="4" id="KW-1185">Reference proteome</keyword>
<protein>
    <recommendedName>
        <fullName evidence="2">Fibulin C-terminal Ig-like domain-containing protein</fullName>
    </recommendedName>
</protein>
<dbReference type="EMBL" id="JAWDGP010000422">
    <property type="protein sequence ID" value="KAK3800769.1"/>
    <property type="molecule type" value="Genomic_DNA"/>
</dbReference>
<sequence length="172" mass="19561">MKRFIFYNSGHRRPRKVVIFPATVRNVKGQNKTPPTMVLTEEDGVVCIKSPCSLRDQACQDNKTMTVSWQFLPLPNLDFISSPLTVLNIRTTGYAFYPNLKLTIVRGNSDRMFDTVVKGDKAILRLLRPLQGPIERNIELELINRNFAGTLVTSRHMTHVTLFVEGPSPFEV</sequence>
<organism evidence="3 4">
    <name type="scientific">Elysia crispata</name>
    <name type="common">lettuce slug</name>
    <dbReference type="NCBI Taxonomy" id="231223"/>
    <lineage>
        <taxon>Eukaryota</taxon>
        <taxon>Metazoa</taxon>
        <taxon>Spiralia</taxon>
        <taxon>Lophotrochozoa</taxon>
        <taxon>Mollusca</taxon>
        <taxon>Gastropoda</taxon>
        <taxon>Heterobranchia</taxon>
        <taxon>Euthyneura</taxon>
        <taxon>Panpulmonata</taxon>
        <taxon>Sacoglossa</taxon>
        <taxon>Placobranchoidea</taxon>
        <taxon>Plakobranchidae</taxon>
        <taxon>Elysia</taxon>
    </lineage>
</organism>
<accession>A0AAE1B6I5</accession>
<evidence type="ECO:0000313" key="4">
    <source>
        <dbReference type="Proteomes" id="UP001283361"/>
    </source>
</evidence>
<proteinExistence type="predicted"/>
<dbReference type="InterPro" id="IPR055088">
    <property type="entry name" value="Fibulin_C"/>
</dbReference>
<evidence type="ECO:0000259" key="2">
    <source>
        <dbReference type="Pfam" id="PF22914"/>
    </source>
</evidence>
<feature type="domain" description="Fibulin C-terminal Ig-like" evidence="2">
    <location>
        <begin position="66"/>
        <end position="165"/>
    </location>
</feature>
<dbReference type="AlphaFoldDB" id="A0AAE1B6I5"/>
<reference evidence="3" key="1">
    <citation type="journal article" date="2023" name="G3 (Bethesda)">
        <title>A reference genome for the long-term kleptoplast-retaining sea slug Elysia crispata morphotype clarki.</title>
        <authorList>
            <person name="Eastman K.E."/>
            <person name="Pendleton A.L."/>
            <person name="Shaikh M.A."/>
            <person name="Suttiyut T."/>
            <person name="Ogas R."/>
            <person name="Tomko P."/>
            <person name="Gavelis G."/>
            <person name="Widhalm J.R."/>
            <person name="Wisecaver J.H."/>
        </authorList>
    </citation>
    <scope>NUCLEOTIDE SEQUENCE</scope>
    <source>
        <strain evidence="3">ECLA1</strain>
    </source>
</reference>
<keyword evidence="1" id="KW-0677">Repeat</keyword>
<gene>
    <name evidence="3" type="ORF">RRG08_003173</name>
</gene>
<dbReference type="Pfam" id="PF22914">
    <property type="entry name" value="Fibulin_C"/>
    <property type="match status" value="1"/>
</dbReference>